<keyword evidence="1" id="KW-0472">Membrane</keyword>
<sequence length="66" mass="7334">MTIFDPPLDGFDILALVLVANVLTLWAIYGFWRLNKEDDWDWHSILAIGVPAIIGMVAVYLGSNTA</sequence>
<evidence type="ECO:0000313" key="3">
    <source>
        <dbReference type="Proteomes" id="UP001156690"/>
    </source>
</evidence>
<evidence type="ECO:0000313" key="2">
    <source>
        <dbReference type="EMBL" id="GLQ72744.1"/>
    </source>
</evidence>
<name>A0AAV5NQ79_9VIBR</name>
<dbReference type="EMBL" id="BSNX01000020">
    <property type="protein sequence ID" value="GLQ72744.1"/>
    <property type="molecule type" value="Genomic_DNA"/>
</dbReference>
<proteinExistence type="predicted"/>
<dbReference type="Proteomes" id="UP001156690">
    <property type="component" value="Unassembled WGS sequence"/>
</dbReference>
<comment type="caution">
    <text evidence="2">The sequence shown here is derived from an EMBL/GenBank/DDBJ whole genome shotgun (WGS) entry which is preliminary data.</text>
</comment>
<dbReference type="AlphaFoldDB" id="A0AAV5NQ79"/>
<accession>A0AAV5NQ79</accession>
<feature type="transmembrane region" description="Helical" evidence="1">
    <location>
        <begin position="44"/>
        <end position="63"/>
    </location>
</feature>
<feature type="transmembrane region" description="Helical" evidence="1">
    <location>
        <begin position="13"/>
        <end position="32"/>
    </location>
</feature>
<keyword evidence="1" id="KW-0812">Transmembrane</keyword>
<reference evidence="3" key="1">
    <citation type="journal article" date="2019" name="Int. J. Syst. Evol. Microbiol.">
        <title>The Global Catalogue of Microorganisms (GCM) 10K type strain sequencing project: providing services to taxonomists for standard genome sequencing and annotation.</title>
        <authorList>
            <consortium name="The Broad Institute Genomics Platform"/>
            <consortium name="The Broad Institute Genome Sequencing Center for Infectious Disease"/>
            <person name="Wu L."/>
            <person name="Ma J."/>
        </authorList>
    </citation>
    <scope>NUCLEOTIDE SEQUENCE [LARGE SCALE GENOMIC DNA]</scope>
    <source>
        <strain evidence="3">NBRC 15640</strain>
    </source>
</reference>
<keyword evidence="3" id="KW-1185">Reference proteome</keyword>
<evidence type="ECO:0000256" key="1">
    <source>
        <dbReference type="SAM" id="Phobius"/>
    </source>
</evidence>
<dbReference type="RefSeq" id="WP_126608226.1">
    <property type="nucleotide sequence ID" value="NZ_AP025144.1"/>
</dbReference>
<gene>
    <name evidence="2" type="ORF">GCM10007932_21040</name>
</gene>
<organism evidence="2 3">
    <name type="scientific">Vibrio penaeicida</name>
    <dbReference type="NCBI Taxonomy" id="104609"/>
    <lineage>
        <taxon>Bacteria</taxon>
        <taxon>Pseudomonadati</taxon>
        <taxon>Pseudomonadota</taxon>
        <taxon>Gammaproteobacteria</taxon>
        <taxon>Vibrionales</taxon>
        <taxon>Vibrionaceae</taxon>
        <taxon>Vibrio</taxon>
    </lineage>
</organism>
<protein>
    <submittedName>
        <fullName evidence="2">Uncharacterized protein</fullName>
    </submittedName>
</protein>
<keyword evidence="1" id="KW-1133">Transmembrane helix</keyword>